<keyword evidence="9" id="KW-0496">Mitochondrion</keyword>
<dbReference type="PANTHER" id="PTHR23070">
    <property type="entry name" value="BCS1 AAA-TYPE ATPASE"/>
    <property type="match status" value="1"/>
</dbReference>
<comment type="subcellular location">
    <subcellularLocation>
        <location evidence="1">Mitochondrion inner membrane</location>
        <topology evidence="1">Single-pass membrane protein</topology>
    </subcellularLocation>
</comment>
<dbReference type="EMBL" id="NKUJ01000374">
    <property type="protein sequence ID" value="RMJ06971.1"/>
    <property type="molecule type" value="Genomic_DNA"/>
</dbReference>
<evidence type="ECO:0000256" key="3">
    <source>
        <dbReference type="ARBA" id="ARBA00022692"/>
    </source>
</evidence>
<evidence type="ECO:0000259" key="16">
    <source>
        <dbReference type="SMART" id="SM01024"/>
    </source>
</evidence>
<dbReference type="SUPFAM" id="SSF52540">
    <property type="entry name" value="P-loop containing nucleoside triphosphate hydrolases"/>
    <property type="match status" value="1"/>
</dbReference>
<keyword evidence="5" id="KW-0999">Mitochondrion inner membrane</keyword>
<dbReference type="InterPro" id="IPR027417">
    <property type="entry name" value="P-loop_NTPase"/>
</dbReference>
<dbReference type="Pfam" id="PF25426">
    <property type="entry name" value="AAA_lid_BCS1"/>
    <property type="match status" value="1"/>
</dbReference>
<evidence type="ECO:0000256" key="14">
    <source>
        <dbReference type="SAM" id="Phobius"/>
    </source>
</evidence>
<gene>
    <name evidence="17" type="ORF">CDV36_013442</name>
</gene>
<dbReference type="InterPro" id="IPR003959">
    <property type="entry name" value="ATPase_AAA_core"/>
</dbReference>
<evidence type="ECO:0000256" key="12">
    <source>
        <dbReference type="RuleBase" id="RU003651"/>
    </source>
</evidence>
<evidence type="ECO:0008006" key="19">
    <source>
        <dbReference type="Google" id="ProtNLM"/>
    </source>
</evidence>
<evidence type="ECO:0000256" key="2">
    <source>
        <dbReference type="ARBA" id="ARBA00007448"/>
    </source>
</evidence>
<evidence type="ECO:0000256" key="9">
    <source>
        <dbReference type="ARBA" id="ARBA00023128"/>
    </source>
</evidence>
<comment type="caution">
    <text evidence="17">The sequence shown here is derived from an EMBL/GenBank/DDBJ whole genome shotgun (WGS) entry which is preliminary data.</text>
</comment>
<keyword evidence="10 14" id="KW-0472">Membrane</keyword>
<dbReference type="GO" id="GO:0005743">
    <property type="term" value="C:mitochondrial inner membrane"/>
    <property type="evidence" value="ECO:0007669"/>
    <property type="project" value="UniProtKB-SubCell"/>
</dbReference>
<accession>A0A3M2RNS9</accession>
<dbReference type="Pfam" id="PF00004">
    <property type="entry name" value="AAA"/>
    <property type="match status" value="1"/>
</dbReference>
<feature type="region of interest" description="Disordered" evidence="13">
    <location>
        <begin position="509"/>
        <end position="539"/>
    </location>
</feature>
<evidence type="ECO:0000256" key="10">
    <source>
        <dbReference type="ARBA" id="ARBA00023136"/>
    </source>
</evidence>
<keyword evidence="7 12" id="KW-0067">ATP-binding</keyword>
<evidence type="ECO:0000256" key="1">
    <source>
        <dbReference type="ARBA" id="ARBA00004434"/>
    </source>
</evidence>
<dbReference type="InterPro" id="IPR014851">
    <property type="entry name" value="BCS1_N"/>
</dbReference>
<dbReference type="Proteomes" id="UP000277212">
    <property type="component" value="Unassembled WGS sequence"/>
</dbReference>
<comment type="similarity">
    <text evidence="2">Belongs to the AAA ATPase family. BCS1 subfamily.</text>
</comment>
<protein>
    <recommendedName>
        <fullName evidence="19">AAA+ ATPase domain-containing protein</fullName>
    </recommendedName>
</protein>
<dbReference type="SMART" id="SM01024">
    <property type="entry name" value="BCS1_N"/>
    <property type="match status" value="1"/>
</dbReference>
<dbReference type="STRING" id="2010991.A0A3M2RNS9"/>
<feature type="transmembrane region" description="Helical" evidence="14">
    <location>
        <begin position="20"/>
        <end position="47"/>
    </location>
</feature>
<keyword evidence="8 14" id="KW-1133">Transmembrane helix</keyword>
<keyword evidence="18" id="KW-1185">Reference proteome</keyword>
<dbReference type="InterPro" id="IPR050747">
    <property type="entry name" value="Mitochondrial_chaperone_BCS1"/>
</dbReference>
<dbReference type="InterPro" id="IPR003960">
    <property type="entry name" value="ATPase_AAA_CS"/>
</dbReference>
<dbReference type="Gene3D" id="3.40.50.300">
    <property type="entry name" value="P-loop containing nucleotide triphosphate hydrolases"/>
    <property type="match status" value="1"/>
</dbReference>
<keyword evidence="4 12" id="KW-0547">Nucleotide-binding</keyword>
<dbReference type="PROSITE" id="PS00674">
    <property type="entry name" value="AAA"/>
    <property type="match status" value="1"/>
</dbReference>
<dbReference type="GO" id="GO:0016887">
    <property type="term" value="F:ATP hydrolysis activity"/>
    <property type="evidence" value="ECO:0007669"/>
    <property type="project" value="InterPro"/>
</dbReference>
<evidence type="ECO:0000313" key="18">
    <source>
        <dbReference type="Proteomes" id="UP000277212"/>
    </source>
</evidence>
<feature type="compositionally biased region" description="Acidic residues" evidence="13">
    <location>
        <begin position="518"/>
        <end position="533"/>
    </location>
</feature>
<evidence type="ECO:0000256" key="13">
    <source>
        <dbReference type="SAM" id="MobiDB-lite"/>
    </source>
</evidence>
<feature type="domain" description="BCS1 N-terminal" evidence="16">
    <location>
        <begin position="34"/>
        <end position="241"/>
    </location>
</feature>
<dbReference type="Pfam" id="PF08740">
    <property type="entry name" value="BCS1_N"/>
    <property type="match status" value="1"/>
</dbReference>
<reference evidence="17 18" key="1">
    <citation type="submission" date="2017-06" db="EMBL/GenBank/DDBJ databases">
        <title>Comparative genomic analysis of Ambrosia Fusariam Clade fungi.</title>
        <authorList>
            <person name="Stajich J.E."/>
            <person name="Carrillo J."/>
            <person name="Kijimoto T."/>
            <person name="Eskalen A."/>
            <person name="O'Donnell K."/>
            <person name="Kasson M."/>
        </authorList>
    </citation>
    <scope>NUCLEOTIDE SEQUENCE [LARGE SCALE GENOMIC DNA]</scope>
    <source>
        <strain evidence="17">UCR3666</strain>
    </source>
</reference>
<dbReference type="InterPro" id="IPR057495">
    <property type="entry name" value="AAA_lid_BCS1"/>
</dbReference>
<evidence type="ECO:0000313" key="17">
    <source>
        <dbReference type="EMBL" id="RMJ06971.1"/>
    </source>
</evidence>
<evidence type="ECO:0000256" key="11">
    <source>
        <dbReference type="ARBA" id="ARBA00048778"/>
    </source>
</evidence>
<comment type="catalytic activity">
    <reaction evidence="11">
        <text>ATP + H2O = ADP + phosphate + H(+)</text>
        <dbReference type="Rhea" id="RHEA:13065"/>
        <dbReference type="ChEBI" id="CHEBI:15377"/>
        <dbReference type="ChEBI" id="CHEBI:15378"/>
        <dbReference type="ChEBI" id="CHEBI:30616"/>
        <dbReference type="ChEBI" id="CHEBI:43474"/>
        <dbReference type="ChEBI" id="CHEBI:456216"/>
    </reaction>
    <physiologicalReaction direction="left-to-right" evidence="11">
        <dbReference type="Rhea" id="RHEA:13066"/>
    </physiologicalReaction>
</comment>
<dbReference type="InterPro" id="IPR003593">
    <property type="entry name" value="AAA+_ATPase"/>
</dbReference>
<dbReference type="OrthoDB" id="10251412at2759"/>
<evidence type="ECO:0000256" key="6">
    <source>
        <dbReference type="ARBA" id="ARBA00022801"/>
    </source>
</evidence>
<name>A0A3M2RNS9_9HYPO</name>
<evidence type="ECO:0000256" key="8">
    <source>
        <dbReference type="ARBA" id="ARBA00022989"/>
    </source>
</evidence>
<organism evidence="17 18">
    <name type="scientific">Fusarium kuroshium</name>
    <dbReference type="NCBI Taxonomy" id="2010991"/>
    <lineage>
        <taxon>Eukaryota</taxon>
        <taxon>Fungi</taxon>
        <taxon>Dikarya</taxon>
        <taxon>Ascomycota</taxon>
        <taxon>Pezizomycotina</taxon>
        <taxon>Sordariomycetes</taxon>
        <taxon>Hypocreomycetidae</taxon>
        <taxon>Hypocreales</taxon>
        <taxon>Nectriaceae</taxon>
        <taxon>Fusarium</taxon>
        <taxon>Fusarium solani species complex</taxon>
    </lineage>
</organism>
<evidence type="ECO:0000256" key="4">
    <source>
        <dbReference type="ARBA" id="ARBA00022741"/>
    </source>
</evidence>
<keyword evidence="6" id="KW-0378">Hydrolase</keyword>
<evidence type="ECO:0000256" key="7">
    <source>
        <dbReference type="ARBA" id="ARBA00022840"/>
    </source>
</evidence>
<dbReference type="GO" id="GO:0005524">
    <property type="term" value="F:ATP binding"/>
    <property type="evidence" value="ECO:0007669"/>
    <property type="project" value="UniProtKB-KW"/>
</dbReference>
<keyword evidence="3 14" id="KW-0812">Transmembrane</keyword>
<dbReference type="SMART" id="SM00382">
    <property type="entry name" value="AAA"/>
    <property type="match status" value="1"/>
</dbReference>
<proteinExistence type="inferred from homology"/>
<evidence type="ECO:0000259" key="15">
    <source>
        <dbReference type="SMART" id="SM00382"/>
    </source>
</evidence>
<dbReference type="AlphaFoldDB" id="A0A3M2RNS9"/>
<sequence length="539" mass="60126">MDSYSSPSMEDGVMGQGLFIGLLEMLFPGLTYLPYLAAFSFLVKYILDSWSESITARFISTIEIRAQDETYNYLMNWVSRNNLSRDNYRLQASTTITNEGFNWADEGEKKHDVDNDDEGDAVARQVSDLRPKVSLYNAKPLHWTPAFGTHFFRYENRILAFTRSLEGGNYTSMPRQPEKISISCFGRDATVLKRLLYNARIDFLEKQKGRTSIFRATKYSAEDEMSWTRCMSKATRPMSTIALEESLKQGLVKDLRRYLDPQTKHWYANRGIPYRRGYLFSGPPGTGKTSLTLAAAGLMGLDIYMVNLNSPRMDEDSLATLFQELPYTCVVLLEDIDATGLTQKRGGEAANTGSRGRKKRDRDRISLSGLLNTIDGVAAQEGRILVMTSNHTENIDPALLRPGRIDFTIKFGLATSETATTLFTQMYDAPGLEGEASEMEKKAISRDEVVASTSLRKQALEFGKKIPDLALSPAAIQGFLLTHQEDPDGAIAAVDDWVQQALTQEEIKVSTADAVSESGEDSYSEGDDDGDEDSIVRDG</sequence>
<evidence type="ECO:0000256" key="5">
    <source>
        <dbReference type="ARBA" id="ARBA00022792"/>
    </source>
</evidence>
<feature type="domain" description="AAA+ ATPase" evidence="15">
    <location>
        <begin position="274"/>
        <end position="415"/>
    </location>
</feature>